<protein>
    <recommendedName>
        <fullName evidence="3">SpoVT-AbrB domain-containing protein</fullName>
    </recommendedName>
</protein>
<dbReference type="Proteomes" id="UP001501624">
    <property type="component" value="Unassembled WGS sequence"/>
</dbReference>
<comment type="caution">
    <text evidence="1">The sequence shown here is derived from an EMBL/GenBank/DDBJ whole genome shotgun (WGS) entry which is preliminary data.</text>
</comment>
<name>A0ABP7HIK4_9PSEU</name>
<evidence type="ECO:0000313" key="2">
    <source>
        <dbReference type="Proteomes" id="UP001501624"/>
    </source>
</evidence>
<proteinExistence type="predicted"/>
<evidence type="ECO:0000313" key="1">
    <source>
        <dbReference type="EMBL" id="GAA3795960.1"/>
    </source>
</evidence>
<evidence type="ECO:0008006" key="3">
    <source>
        <dbReference type="Google" id="ProtNLM"/>
    </source>
</evidence>
<dbReference type="EMBL" id="BAABCM010000001">
    <property type="protein sequence ID" value="GAA3795960.1"/>
    <property type="molecule type" value="Genomic_DNA"/>
</dbReference>
<dbReference type="RefSeq" id="WP_237334652.1">
    <property type="nucleotide sequence ID" value="NZ_BAABCM010000001.1"/>
</dbReference>
<accession>A0ABP7HIK4</accession>
<gene>
    <name evidence="1" type="ORF">GCM10022380_11340</name>
</gene>
<organism evidence="1 2">
    <name type="scientific">Amycolatopsis tucumanensis</name>
    <dbReference type="NCBI Taxonomy" id="401106"/>
    <lineage>
        <taxon>Bacteria</taxon>
        <taxon>Bacillati</taxon>
        <taxon>Actinomycetota</taxon>
        <taxon>Actinomycetes</taxon>
        <taxon>Pseudonocardiales</taxon>
        <taxon>Pseudonocardiaceae</taxon>
        <taxon>Amycolatopsis</taxon>
    </lineage>
</organism>
<reference evidence="2" key="1">
    <citation type="journal article" date="2019" name="Int. J. Syst. Evol. Microbiol.">
        <title>The Global Catalogue of Microorganisms (GCM) 10K type strain sequencing project: providing services to taxonomists for standard genome sequencing and annotation.</title>
        <authorList>
            <consortium name="The Broad Institute Genomics Platform"/>
            <consortium name="The Broad Institute Genome Sequencing Center for Infectious Disease"/>
            <person name="Wu L."/>
            <person name="Ma J."/>
        </authorList>
    </citation>
    <scope>NUCLEOTIDE SEQUENCE [LARGE SCALE GENOMIC DNA]</scope>
    <source>
        <strain evidence="2">JCM 17017</strain>
    </source>
</reference>
<sequence>MFYHEWKIHGWVSTVVTGPVAFTAGAGEDPQSVGFTPAKDGPVVVPAQMRNAVGWDGPMVMYVEDGRVVIEPRAHLAARIKREVAEAWRGTGSAVDELIAERRAEAAREAGG</sequence>
<keyword evidence="2" id="KW-1185">Reference proteome</keyword>